<name>A0A6S7C722_9BURK</name>
<sequence>MVHRTRIADRHPFDSRHALRRISLPVAVALGLSGVAMSASAATTLLFLGSSVTWGYTEVEGFGVGTVTDLNGCTETEGGCKKVGGLPAIFKAFTKEAGLDYDISFEVIPGSSLTQHYDTKRPIIDRAWDKVVMNGQTTLDFDAPGNPMRLTKDVGLLGAMWQAHNPKTEIYLLSTWSRADLAYKTPASVWYGTPIYQMAKQIQAGYEYAAAANPTVKSQVVPVGLAWNRAMEDGIATSNPYEPISPGKVDLWRSGLPPEKNNHYHASRFGSYLEALVLFGSITGVDPRSLGPHEQAAETLDITPAQAHDLQEVAAEQVQLSKVAEQAAKAAAVTANASR</sequence>
<evidence type="ECO:0000313" key="2">
    <source>
        <dbReference type="Proteomes" id="UP000494115"/>
    </source>
</evidence>
<gene>
    <name evidence="1" type="ORF">LMG28138_05224</name>
</gene>
<dbReference type="Proteomes" id="UP000494115">
    <property type="component" value="Unassembled WGS sequence"/>
</dbReference>
<dbReference type="Gene3D" id="3.40.50.1110">
    <property type="entry name" value="SGNH hydrolase"/>
    <property type="match status" value="1"/>
</dbReference>
<dbReference type="EMBL" id="CADIKM010000049">
    <property type="protein sequence ID" value="CAB3802631.1"/>
    <property type="molecule type" value="Genomic_DNA"/>
</dbReference>
<reference evidence="1 2" key="1">
    <citation type="submission" date="2020-04" db="EMBL/GenBank/DDBJ databases">
        <authorList>
            <person name="De Canck E."/>
        </authorList>
    </citation>
    <scope>NUCLEOTIDE SEQUENCE [LARGE SCALE GENOMIC DNA]</scope>
    <source>
        <strain evidence="1 2">LMG 28138</strain>
    </source>
</reference>
<dbReference type="InterPro" id="IPR036514">
    <property type="entry name" value="SGNH_hydro_sf"/>
</dbReference>
<proteinExistence type="predicted"/>
<dbReference type="GO" id="GO:0016788">
    <property type="term" value="F:hydrolase activity, acting on ester bonds"/>
    <property type="evidence" value="ECO:0007669"/>
    <property type="project" value="UniProtKB-ARBA"/>
</dbReference>
<accession>A0A6S7C722</accession>
<evidence type="ECO:0000313" key="1">
    <source>
        <dbReference type="EMBL" id="CAB3802631.1"/>
    </source>
</evidence>
<protein>
    <submittedName>
        <fullName evidence="1">Uncharacterized protein</fullName>
    </submittedName>
</protein>
<keyword evidence="2" id="KW-1185">Reference proteome</keyword>
<organism evidence="1 2">
    <name type="scientific">Pararobbsia alpina</name>
    <dbReference type="NCBI Taxonomy" id="621374"/>
    <lineage>
        <taxon>Bacteria</taxon>
        <taxon>Pseudomonadati</taxon>
        <taxon>Pseudomonadota</taxon>
        <taxon>Betaproteobacteria</taxon>
        <taxon>Burkholderiales</taxon>
        <taxon>Burkholderiaceae</taxon>
        <taxon>Pararobbsia</taxon>
    </lineage>
</organism>
<dbReference type="AlphaFoldDB" id="A0A6S7C722"/>